<feature type="compositionally biased region" description="Basic and acidic residues" evidence="1">
    <location>
        <begin position="165"/>
        <end position="180"/>
    </location>
</feature>
<dbReference type="EMBL" id="LR746281">
    <property type="protein sequence ID" value="CAA7410518.1"/>
    <property type="molecule type" value="Genomic_DNA"/>
</dbReference>
<feature type="compositionally biased region" description="Acidic residues" evidence="1">
    <location>
        <begin position="181"/>
        <end position="192"/>
    </location>
</feature>
<evidence type="ECO:0000313" key="2">
    <source>
        <dbReference type="EMBL" id="CAA7410518.1"/>
    </source>
</evidence>
<keyword evidence="3" id="KW-1185">Reference proteome</keyword>
<evidence type="ECO:0000313" key="3">
    <source>
        <dbReference type="Proteomes" id="UP000663760"/>
    </source>
</evidence>
<reference evidence="2" key="1">
    <citation type="submission" date="2020-02" db="EMBL/GenBank/DDBJ databases">
        <authorList>
            <person name="Scholz U."/>
            <person name="Mascher M."/>
            <person name="Fiebig A."/>
        </authorList>
    </citation>
    <scope>NUCLEOTIDE SEQUENCE</scope>
</reference>
<gene>
    <name evidence="2" type="ORF">SI8410_18021196</name>
</gene>
<evidence type="ECO:0000256" key="1">
    <source>
        <dbReference type="SAM" id="MobiDB-lite"/>
    </source>
</evidence>
<feature type="compositionally biased region" description="Basic and acidic residues" evidence="1">
    <location>
        <begin position="204"/>
        <end position="238"/>
    </location>
</feature>
<protein>
    <submittedName>
        <fullName evidence="2">Uncharacterized protein</fullName>
    </submittedName>
</protein>
<feature type="region of interest" description="Disordered" evidence="1">
    <location>
        <begin position="284"/>
        <end position="305"/>
    </location>
</feature>
<name>A0A7I8LMN4_SPIIN</name>
<proteinExistence type="predicted"/>
<accession>A0A7I8LMN4</accession>
<feature type="compositionally biased region" description="Basic residues" evidence="1">
    <location>
        <begin position="284"/>
        <end position="297"/>
    </location>
</feature>
<feature type="compositionally biased region" description="Basic and acidic residues" evidence="1">
    <location>
        <begin position="89"/>
        <end position="109"/>
    </location>
</feature>
<feature type="region of interest" description="Disordered" evidence="1">
    <location>
        <begin position="74"/>
        <end position="111"/>
    </location>
</feature>
<feature type="region of interest" description="Disordered" evidence="1">
    <location>
        <begin position="139"/>
        <end position="248"/>
    </location>
</feature>
<dbReference type="AlphaFoldDB" id="A0A7I8LMN4"/>
<dbReference type="Proteomes" id="UP000663760">
    <property type="component" value="Chromosome 18"/>
</dbReference>
<organism evidence="2 3">
    <name type="scientific">Spirodela intermedia</name>
    <name type="common">Intermediate duckweed</name>
    <dbReference type="NCBI Taxonomy" id="51605"/>
    <lineage>
        <taxon>Eukaryota</taxon>
        <taxon>Viridiplantae</taxon>
        <taxon>Streptophyta</taxon>
        <taxon>Embryophyta</taxon>
        <taxon>Tracheophyta</taxon>
        <taxon>Spermatophyta</taxon>
        <taxon>Magnoliopsida</taxon>
        <taxon>Liliopsida</taxon>
        <taxon>Araceae</taxon>
        <taxon>Lemnoideae</taxon>
        <taxon>Spirodela</taxon>
    </lineage>
</organism>
<sequence>MKTERERESPSSTSGLSVLALVQDHQASISREDAGGLGGLRPVLVELADDEEEDEVNAVEDGEEGVVVVQAGGVEVVEDPPPVAVPPGEARHAGEEDTTEEVPHAERGHRVGGPQALHALWGLVVEELYLRHLQEGVGNPHEDELRQEDEDGEGNLAAGLHHAAGPRDRQPPALCHGHDDDVQDEADADSLQEGDPPRVPGPPPHDRDEVAVVEGDRDEHGQGNKDRQAGGGDLEVRPHSPVKRHALLDEEGVYLRQHDAGYERREQNWDHPEDLLRLLHLRHCGQRPHRRRPRPHRGFVQQPNQ</sequence>